<proteinExistence type="predicted"/>
<name>H3REV7_PANSE</name>
<dbReference type="KEGG" id="pstw:DSJ_16825"/>
<reference evidence="2" key="2">
    <citation type="submission" date="2012-01" db="EMBL/GenBank/DDBJ databases">
        <authorList>
            <person name="Biehl B.S."/>
            <person name="Ding Y."/>
            <person name="Dugan-Rocha S.P."/>
            <person name="Gibbs R.A."/>
            <person name="Glasner J.D."/>
            <person name="Kovar C."/>
            <person name="Muzny D.M."/>
            <person name="Neeno-Eckwall E.C."/>
            <person name="Perna N.T."/>
            <person name="Qin X."/>
            <person name="von Bodman S.B."/>
            <person name="Weinstock G.M."/>
        </authorList>
    </citation>
    <scope>NUCLEOTIDE SEQUENCE</scope>
    <source>
        <strain evidence="2">DC283</strain>
    </source>
</reference>
<evidence type="ECO:0000313" key="1">
    <source>
        <dbReference type="EMBL" id="ARF50834.1"/>
    </source>
</evidence>
<organism evidence="2 3">
    <name type="scientific">Pantoea stewartii subsp. stewartii DC283</name>
    <dbReference type="NCBI Taxonomy" id="660596"/>
    <lineage>
        <taxon>Bacteria</taxon>
        <taxon>Pseudomonadati</taxon>
        <taxon>Pseudomonadota</taxon>
        <taxon>Gammaproteobacteria</taxon>
        <taxon>Enterobacterales</taxon>
        <taxon>Erwiniaceae</taxon>
        <taxon>Pantoea</taxon>
    </lineage>
</organism>
<dbReference type="RefSeq" id="WP_006119993.1">
    <property type="nucleotide sequence ID" value="NZ_AHIE01000019.1"/>
</dbReference>
<dbReference type="AlphaFoldDB" id="H3REV7"/>
<gene>
    <name evidence="2" type="ORF">CKS_2115</name>
    <name evidence="1" type="ORF">DSJ_16825</name>
</gene>
<evidence type="ECO:0000313" key="3">
    <source>
        <dbReference type="Proteomes" id="UP000005050"/>
    </source>
</evidence>
<dbReference type="Proteomes" id="UP000192380">
    <property type="component" value="Chromosome"/>
</dbReference>
<dbReference type="OrthoDB" id="9074499at2"/>
<dbReference type="PATRIC" id="fig|660596.6.peg.2672"/>
<reference evidence="1 4" key="3">
    <citation type="submission" date="2016-10" db="EMBL/GenBank/DDBJ databases">
        <title>Complete Genome Assembly of Pantoea stewartii subsp. stewartii DC283, a Corn Pathogen.</title>
        <authorList>
            <person name="Duong D.A."/>
            <person name="Stevens A.M."/>
            <person name="Jensen R.V."/>
        </authorList>
    </citation>
    <scope>NUCLEOTIDE SEQUENCE [LARGE SCALE GENOMIC DNA]</scope>
    <source>
        <strain evidence="1 4">DC283</strain>
    </source>
</reference>
<evidence type="ECO:0000313" key="2">
    <source>
        <dbReference type="EMBL" id="EHU00283.1"/>
    </source>
</evidence>
<dbReference type="STRING" id="660596.DSJ_16825"/>
<reference evidence="2 3" key="1">
    <citation type="journal article" date="2012" name="Mol. Microbiol.">
        <title>The genetic and structural basis of two distinct terminal side branch residues in stewartan and amylovoran exopolysaccharides and their potential role in host adaptation.</title>
        <authorList>
            <person name="Wang X."/>
            <person name="Yang F."/>
            <person name="von Bodman S.B."/>
        </authorList>
    </citation>
    <scope>NUCLEOTIDE SEQUENCE [LARGE SCALE GENOMIC DNA]</scope>
    <source>
        <strain evidence="2 3">DC283</strain>
    </source>
</reference>
<evidence type="ECO:0000313" key="4">
    <source>
        <dbReference type="Proteomes" id="UP000192380"/>
    </source>
</evidence>
<sequence length="339" mass="37141">MRYYRLEIRDKNGNIPLASDGTPIGPFDTSETPGRGLHIEFDAPIFGYDVCGSGTLITIYGLPLSMLRQSVNLSGCLVTLTAGFQNGLPLANPHQAGIIVSGEIYNPFANWIGTNQTLNFSVNPTPLLKENGTPFSLTIDGKQGEKLSDVLRRAFNLAFPKSRGFNVEISISDRLVLPEDAPGVYSRPETLATVLRSYSKAIINSDKYLGVQVSFFGRNIRVFDNVGEGFSNETSILPHELIGQPTWIAYNAVTFKCPLRYDIRNGDIVTLPSDVISGPASILSVNTDRSAAWSRERDKVNFNGNFQIIGVRHVGSFLNADSSNSWVTIYEAVNQVSVQ</sequence>
<protein>
    <submittedName>
        <fullName evidence="2">Uncharacterized protein</fullName>
    </submittedName>
</protein>
<dbReference type="EMBL" id="CP017581">
    <property type="protein sequence ID" value="ARF50834.1"/>
    <property type="molecule type" value="Genomic_DNA"/>
</dbReference>
<dbReference type="Proteomes" id="UP000005050">
    <property type="component" value="Unassembled WGS sequence"/>
</dbReference>
<dbReference type="EMBL" id="AHIE01000019">
    <property type="protein sequence ID" value="EHU00283.1"/>
    <property type="molecule type" value="Genomic_DNA"/>
</dbReference>
<keyword evidence="4" id="KW-1185">Reference proteome</keyword>
<accession>H3REV7</accession>